<evidence type="ECO:0000256" key="3">
    <source>
        <dbReference type="ARBA" id="ARBA00023163"/>
    </source>
</evidence>
<sequence>MAASTRVTLATIAAETGVSVTTISKVLNGRGDVADATRTRVEAHLQRRGYSRRGSDRSDFVEVVLHELDPNWSLEVIDGVREVAAESGLTVSLSVSGDRHAPAADWVTDVLRRRPAGVVLVSAGLPAAGRRKLGARGIPFVVLDPAGDPAPAVAAVGSANWQGGLLATRHLIELGHRAIAAITGPADMMSSLARVDGYRSAMKAANLDARPEWERYGDFRESGGERHAADLLALEESPTAIFAGSDLQALGVLRVAARAGIAVPGDLSVVGYDDIPLARLMTPALTTVHQPLRRMAEEATRLVLKMKSGVEVEAARIDLATSLVVRDSSAPPRR</sequence>
<evidence type="ECO:0000313" key="5">
    <source>
        <dbReference type="EMBL" id="GAA1686304.1"/>
    </source>
</evidence>
<protein>
    <submittedName>
        <fullName evidence="5">LacI family DNA-binding transcriptional regulator</fullName>
    </submittedName>
</protein>
<keyword evidence="6" id="KW-1185">Reference proteome</keyword>
<feature type="domain" description="HTH lacI-type" evidence="4">
    <location>
        <begin position="7"/>
        <end position="61"/>
    </location>
</feature>
<keyword evidence="2 5" id="KW-0238">DNA-binding</keyword>
<dbReference type="Pfam" id="PF00356">
    <property type="entry name" value="LacI"/>
    <property type="match status" value="1"/>
</dbReference>
<dbReference type="Pfam" id="PF13377">
    <property type="entry name" value="Peripla_BP_3"/>
    <property type="match status" value="1"/>
</dbReference>
<reference evidence="5 6" key="1">
    <citation type="journal article" date="2019" name="Int. J. Syst. Evol. Microbiol.">
        <title>The Global Catalogue of Microorganisms (GCM) 10K type strain sequencing project: providing services to taxonomists for standard genome sequencing and annotation.</title>
        <authorList>
            <consortium name="The Broad Institute Genomics Platform"/>
            <consortium name="The Broad Institute Genome Sequencing Center for Infectious Disease"/>
            <person name="Wu L."/>
            <person name="Ma J."/>
        </authorList>
    </citation>
    <scope>NUCLEOTIDE SEQUENCE [LARGE SCALE GENOMIC DNA]</scope>
    <source>
        <strain evidence="5 6">JCM 15575</strain>
    </source>
</reference>
<dbReference type="PROSITE" id="PS50932">
    <property type="entry name" value="HTH_LACI_2"/>
    <property type="match status" value="1"/>
</dbReference>
<dbReference type="InterPro" id="IPR010982">
    <property type="entry name" value="Lambda_DNA-bd_dom_sf"/>
</dbReference>
<name>A0ABN2HDV2_9MICO</name>
<dbReference type="InterPro" id="IPR028082">
    <property type="entry name" value="Peripla_BP_I"/>
</dbReference>
<dbReference type="Gene3D" id="3.40.50.2300">
    <property type="match status" value="2"/>
</dbReference>
<dbReference type="GO" id="GO:0003677">
    <property type="term" value="F:DNA binding"/>
    <property type="evidence" value="ECO:0007669"/>
    <property type="project" value="UniProtKB-KW"/>
</dbReference>
<dbReference type="PANTHER" id="PTHR30146">
    <property type="entry name" value="LACI-RELATED TRANSCRIPTIONAL REPRESSOR"/>
    <property type="match status" value="1"/>
</dbReference>
<evidence type="ECO:0000313" key="6">
    <source>
        <dbReference type="Proteomes" id="UP001500596"/>
    </source>
</evidence>
<comment type="caution">
    <text evidence="5">The sequence shown here is derived from an EMBL/GenBank/DDBJ whole genome shotgun (WGS) entry which is preliminary data.</text>
</comment>
<evidence type="ECO:0000256" key="2">
    <source>
        <dbReference type="ARBA" id="ARBA00023125"/>
    </source>
</evidence>
<dbReference type="InterPro" id="IPR000843">
    <property type="entry name" value="HTH_LacI"/>
</dbReference>
<dbReference type="EMBL" id="BAAAPK010000003">
    <property type="protein sequence ID" value="GAA1686304.1"/>
    <property type="molecule type" value="Genomic_DNA"/>
</dbReference>
<dbReference type="CDD" id="cd01392">
    <property type="entry name" value="HTH_LacI"/>
    <property type="match status" value="1"/>
</dbReference>
<evidence type="ECO:0000259" key="4">
    <source>
        <dbReference type="PROSITE" id="PS50932"/>
    </source>
</evidence>
<dbReference type="InterPro" id="IPR046335">
    <property type="entry name" value="LacI/GalR-like_sensor"/>
</dbReference>
<keyword evidence="3" id="KW-0804">Transcription</keyword>
<dbReference type="PANTHER" id="PTHR30146:SF153">
    <property type="entry name" value="LACTOSE OPERON REPRESSOR"/>
    <property type="match status" value="1"/>
</dbReference>
<proteinExistence type="predicted"/>
<dbReference type="RefSeq" id="WP_344056060.1">
    <property type="nucleotide sequence ID" value="NZ_BAAAPK010000003.1"/>
</dbReference>
<organism evidence="5 6">
    <name type="scientific">Microbacterium lacus</name>
    <dbReference type="NCBI Taxonomy" id="415217"/>
    <lineage>
        <taxon>Bacteria</taxon>
        <taxon>Bacillati</taxon>
        <taxon>Actinomycetota</taxon>
        <taxon>Actinomycetes</taxon>
        <taxon>Micrococcales</taxon>
        <taxon>Microbacteriaceae</taxon>
        <taxon>Microbacterium</taxon>
    </lineage>
</organism>
<evidence type="ECO:0000256" key="1">
    <source>
        <dbReference type="ARBA" id="ARBA00023015"/>
    </source>
</evidence>
<dbReference type="SUPFAM" id="SSF53822">
    <property type="entry name" value="Periplasmic binding protein-like I"/>
    <property type="match status" value="1"/>
</dbReference>
<dbReference type="SMART" id="SM00354">
    <property type="entry name" value="HTH_LACI"/>
    <property type="match status" value="1"/>
</dbReference>
<dbReference type="Proteomes" id="UP001500596">
    <property type="component" value="Unassembled WGS sequence"/>
</dbReference>
<dbReference type="Gene3D" id="1.10.260.40">
    <property type="entry name" value="lambda repressor-like DNA-binding domains"/>
    <property type="match status" value="1"/>
</dbReference>
<dbReference type="SUPFAM" id="SSF47413">
    <property type="entry name" value="lambda repressor-like DNA-binding domains"/>
    <property type="match status" value="1"/>
</dbReference>
<gene>
    <name evidence="5" type="ORF">GCM10009807_32480</name>
</gene>
<accession>A0ABN2HDV2</accession>
<keyword evidence="1" id="KW-0805">Transcription regulation</keyword>